<reference evidence="1 2" key="1">
    <citation type="submission" date="2019-02" db="EMBL/GenBank/DDBJ databases">
        <title>Deep-cultivation of Planctomycetes and their phenomic and genomic characterization uncovers novel biology.</title>
        <authorList>
            <person name="Wiegand S."/>
            <person name="Jogler M."/>
            <person name="Boedeker C."/>
            <person name="Pinto D."/>
            <person name="Vollmers J."/>
            <person name="Rivas-Marin E."/>
            <person name="Kohn T."/>
            <person name="Peeters S.H."/>
            <person name="Heuer A."/>
            <person name="Rast P."/>
            <person name="Oberbeckmann S."/>
            <person name="Bunk B."/>
            <person name="Jeske O."/>
            <person name="Meyerdierks A."/>
            <person name="Storesund J.E."/>
            <person name="Kallscheuer N."/>
            <person name="Luecker S."/>
            <person name="Lage O.M."/>
            <person name="Pohl T."/>
            <person name="Merkel B.J."/>
            <person name="Hornburger P."/>
            <person name="Mueller R.-W."/>
            <person name="Bruemmer F."/>
            <person name="Labrenz M."/>
            <person name="Spormann A.M."/>
            <person name="Op den Camp H."/>
            <person name="Overmann J."/>
            <person name="Amann R."/>
            <person name="Jetten M.S.M."/>
            <person name="Mascher T."/>
            <person name="Medema M.H."/>
            <person name="Devos D.P."/>
            <person name="Kaster A.-K."/>
            <person name="Ovreas L."/>
            <person name="Rohde M."/>
            <person name="Galperin M.Y."/>
            <person name="Jogler C."/>
        </authorList>
    </citation>
    <scope>NUCLEOTIDE SEQUENCE [LARGE SCALE GENOMIC DNA]</scope>
    <source>
        <strain evidence="1 2">Spa11</strain>
    </source>
</reference>
<evidence type="ECO:0000313" key="2">
    <source>
        <dbReference type="Proteomes" id="UP000316426"/>
    </source>
</evidence>
<dbReference type="RefSeq" id="WP_231933230.1">
    <property type="nucleotide sequence ID" value="NZ_CP036349.1"/>
</dbReference>
<keyword evidence="2" id="KW-1185">Reference proteome</keyword>
<dbReference type="KEGG" id="bmei:Spa11_20530"/>
<organism evidence="1 2">
    <name type="scientific">Botrimarina mediterranea</name>
    <dbReference type="NCBI Taxonomy" id="2528022"/>
    <lineage>
        <taxon>Bacteria</taxon>
        <taxon>Pseudomonadati</taxon>
        <taxon>Planctomycetota</taxon>
        <taxon>Planctomycetia</taxon>
        <taxon>Pirellulales</taxon>
        <taxon>Lacipirellulaceae</taxon>
        <taxon>Botrimarina</taxon>
    </lineage>
</organism>
<accession>A0A518K7S6</accession>
<protein>
    <submittedName>
        <fullName evidence="1">Uncharacterized protein</fullName>
    </submittedName>
</protein>
<name>A0A518K7S6_9BACT</name>
<dbReference type="EMBL" id="CP036349">
    <property type="protein sequence ID" value="QDV73854.1"/>
    <property type="molecule type" value="Genomic_DNA"/>
</dbReference>
<sequence>MSSQIEDQCKDSYLQLEIARRGELDVTKWLAWFLGCLGRAIDSSDDLLAPVLNKARICR</sequence>
<gene>
    <name evidence="1" type="ORF">Spa11_20530</name>
</gene>
<evidence type="ECO:0000313" key="1">
    <source>
        <dbReference type="EMBL" id="QDV73854.1"/>
    </source>
</evidence>
<dbReference type="AlphaFoldDB" id="A0A518K7S6"/>
<proteinExistence type="predicted"/>
<dbReference type="Proteomes" id="UP000316426">
    <property type="component" value="Chromosome"/>
</dbReference>